<accession>A0A094L2B8</accession>
<dbReference type="InterPro" id="IPR013078">
    <property type="entry name" value="His_Pase_superF_clade-1"/>
</dbReference>
<protein>
    <recommendedName>
        <fullName evidence="4">Phosphoglycerate mutase</fullName>
    </recommendedName>
</protein>
<dbReference type="STRING" id="1517416.IDAT_06055"/>
<dbReference type="SMART" id="SM00855">
    <property type="entry name" value="PGAM"/>
    <property type="match status" value="1"/>
</dbReference>
<dbReference type="GO" id="GO:0005737">
    <property type="term" value="C:cytoplasm"/>
    <property type="evidence" value="ECO:0007669"/>
    <property type="project" value="TreeGrafter"/>
</dbReference>
<dbReference type="eggNOG" id="COG2062">
    <property type="taxonomic scope" value="Bacteria"/>
</dbReference>
<evidence type="ECO:0008006" key="4">
    <source>
        <dbReference type="Google" id="ProtNLM"/>
    </source>
</evidence>
<name>A0A094L2B8_9GAMM</name>
<sequence>MIKKLMITISVAAALISGGASMASEYTVYVVRHAEKAIAESDPPLNERGQARAALLAQMLSKAQIMAIYSTPYQRTQQTAKPLAEQLGISVQNYKPTASESLVARVHEQAENTLVVGHSNTVPSIVRQFGFEVADLTEQDYGDLYVIHINDEKRSLLRFVVPAFAP</sequence>
<dbReference type="EMBL" id="JPIN01000006">
    <property type="protein sequence ID" value="KFZ28768.1"/>
    <property type="molecule type" value="Genomic_DNA"/>
</dbReference>
<keyword evidence="1" id="KW-0732">Signal</keyword>
<dbReference type="SUPFAM" id="SSF53254">
    <property type="entry name" value="Phosphoglycerate mutase-like"/>
    <property type="match status" value="1"/>
</dbReference>
<dbReference type="CDD" id="cd07067">
    <property type="entry name" value="HP_PGM_like"/>
    <property type="match status" value="1"/>
</dbReference>
<dbReference type="InterPro" id="IPR050275">
    <property type="entry name" value="PGM_Phosphatase"/>
</dbReference>
<evidence type="ECO:0000313" key="2">
    <source>
        <dbReference type="EMBL" id="KFZ28768.1"/>
    </source>
</evidence>
<reference evidence="2 3" key="1">
    <citation type="submission" date="2014-06" db="EMBL/GenBank/DDBJ databases">
        <title>Draft genome sequence of Idiomarina sp. MCCC 1A10513.</title>
        <authorList>
            <person name="Du J."/>
            <person name="Lai Q."/>
            <person name="Shao Z."/>
        </authorList>
    </citation>
    <scope>NUCLEOTIDE SEQUENCE [LARGE SCALE GENOMIC DNA]</scope>
    <source>
        <strain evidence="2 3">MCCC 1A10513</strain>
    </source>
</reference>
<dbReference type="Proteomes" id="UP000053718">
    <property type="component" value="Unassembled WGS sequence"/>
</dbReference>
<dbReference type="AlphaFoldDB" id="A0A094L2B8"/>
<comment type="caution">
    <text evidence="2">The sequence shown here is derived from an EMBL/GenBank/DDBJ whole genome shotgun (WGS) entry which is preliminary data.</text>
</comment>
<dbReference type="PANTHER" id="PTHR48100">
    <property type="entry name" value="BROAD-SPECIFICITY PHOSPHATASE YOR283W-RELATED"/>
    <property type="match status" value="1"/>
</dbReference>
<dbReference type="GO" id="GO:0016791">
    <property type="term" value="F:phosphatase activity"/>
    <property type="evidence" value="ECO:0007669"/>
    <property type="project" value="TreeGrafter"/>
</dbReference>
<dbReference type="InterPro" id="IPR029033">
    <property type="entry name" value="His_PPase_superfam"/>
</dbReference>
<dbReference type="PANTHER" id="PTHR48100:SF1">
    <property type="entry name" value="HISTIDINE PHOSPHATASE FAMILY PROTEIN-RELATED"/>
    <property type="match status" value="1"/>
</dbReference>
<dbReference type="Gene3D" id="3.40.50.1240">
    <property type="entry name" value="Phosphoglycerate mutase-like"/>
    <property type="match status" value="1"/>
</dbReference>
<keyword evidence="3" id="KW-1185">Reference proteome</keyword>
<evidence type="ECO:0000313" key="3">
    <source>
        <dbReference type="Proteomes" id="UP000053718"/>
    </source>
</evidence>
<gene>
    <name evidence="2" type="ORF">IDAT_06055</name>
</gene>
<feature type="signal peptide" evidence="1">
    <location>
        <begin position="1"/>
        <end position="22"/>
    </location>
</feature>
<organism evidence="2 3">
    <name type="scientific">Pseudidiomarina atlantica</name>
    <dbReference type="NCBI Taxonomy" id="1517416"/>
    <lineage>
        <taxon>Bacteria</taxon>
        <taxon>Pseudomonadati</taxon>
        <taxon>Pseudomonadota</taxon>
        <taxon>Gammaproteobacteria</taxon>
        <taxon>Alteromonadales</taxon>
        <taxon>Idiomarinaceae</taxon>
        <taxon>Pseudidiomarina</taxon>
    </lineage>
</organism>
<proteinExistence type="predicted"/>
<feature type="chain" id="PRO_5001906571" description="Phosphoglycerate mutase" evidence="1">
    <location>
        <begin position="23"/>
        <end position="166"/>
    </location>
</feature>
<dbReference type="Pfam" id="PF00300">
    <property type="entry name" value="His_Phos_1"/>
    <property type="match status" value="1"/>
</dbReference>
<evidence type="ECO:0000256" key="1">
    <source>
        <dbReference type="SAM" id="SignalP"/>
    </source>
</evidence>